<organism evidence="3 4">
    <name type="scientific">Arsenicicoccus piscis</name>
    <dbReference type="NCBI Taxonomy" id="673954"/>
    <lineage>
        <taxon>Bacteria</taxon>
        <taxon>Bacillati</taxon>
        <taxon>Actinomycetota</taxon>
        <taxon>Actinomycetes</taxon>
        <taxon>Micrococcales</taxon>
        <taxon>Intrasporangiaceae</taxon>
        <taxon>Arsenicicoccus</taxon>
    </lineage>
</organism>
<accession>A0ABQ6HVE4</accession>
<evidence type="ECO:0000256" key="2">
    <source>
        <dbReference type="SAM" id="Phobius"/>
    </source>
</evidence>
<comment type="caution">
    <text evidence="3">The sequence shown here is derived from an EMBL/GenBank/DDBJ whole genome shotgun (WGS) entry which is preliminary data.</text>
</comment>
<reference evidence="4" key="1">
    <citation type="journal article" date="2019" name="Int. J. Syst. Evol. Microbiol.">
        <title>The Global Catalogue of Microorganisms (GCM) 10K type strain sequencing project: providing services to taxonomists for standard genome sequencing and annotation.</title>
        <authorList>
            <consortium name="The Broad Institute Genomics Platform"/>
            <consortium name="The Broad Institute Genome Sequencing Center for Infectious Disease"/>
            <person name="Wu L."/>
            <person name="Ma J."/>
        </authorList>
    </citation>
    <scope>NUCLEOTIDE SEQUENCE [LARGE SCALE GENOMIC DNA]</scope>
    <source>
        <strain evidence="4">NBRC 105830</strain>
    </source>
</reference>
<dbReference type="NCBIfam" id="NF008528">
    <property type="entry name" value="PRK11463.1-2"/>
    <property type="match status" value="1"/>
</dbReference>
<proteinExistence type="predicted"/>
<dbReference type="EMBL" id="BSUJ01000002">
    <property type="protein sequence ID" value="GMA21991.1"/>
    <property type="molecule type" value="Genomic_DNA"/>
</dbReference>
<keyword evidence="2" id="KW-0812">Transmembrane</keyword>
<dbReference type="Proteomes" id="UP001157109">
    <property type="component" value="Unassembled WGS sequence"/>
</dbReference>
<feature type="compositionally biased region" description="Acidic residues" evidence="1">
    <location>
        <begin position="152"/>
        <end position="162"/>
    </location>
</feature>
<protein>
    <recommendedName>
        <fullName evidence="5">FxsA family protein</fullName>
    </recommendedName>
</protein>
<keyword evidence="2" id="KW-0472">Membrane</keyword>
<feature type="transmembrane region" description="Helical" evidence="2">
    <location>
        <begin position="25"/>
        <end position="45"/>
    </location>
</feature>
<keyword evidence="4" id="KW-1185">Reference proteome</keyword>
<evidence type="ECO:0000313" key="3">
    <source>
        <dbReference type="EMBL" id="GMA21991.1"/>
    </source>
</evidence>
<sequence>MVAVLLLLIVPLAEILVILGVKDVIGGWWTLGLLVAESVLGAVLVKREGRTAWTALRQALASGRMPAGELADAALILVGGTLLFLPGFLTDILGFLFVLPFTRPLARRLLSRVIARRLLVVAPAPSGFPPARDPRGAGGAGRAGSGSSSTSGDDDIIEGEIL</sequence>
<dbReference type="Pfam" id="PF04186">
    <property type="entry name" value="FxsA"/>
    <property type="match status" value="1"/>
</dbReference>
<dbReference type="RefSeq" id="WP_241444418.1">
    <property type="nucleotide sequence ID" value="NZ_BSUJ01000002.1"/>
</dbReference>
<evidence type="ECO:0000256" key="1">
    <source>
        <dbReference type="SAM" id="MobiDB-lite"/>
    </source>
</evidence>
<name>A0ABQ6HVE4_9MICO</name>
<keyword evidence="2" id="KW-1133">Transmembrane helix</keyword>
<feature type="transmembrane region" description="Helical" evidence="2">
    <location>
        <begin position="66"/>
        <end position="86"/>
    </location>
</feature>
<dbReference type="InterPro" id="IPR007313">
    <property type="entry name" value="FxsA"/>
</dbReference>
<dbReference type="PANTHER" id="PTHR35335">
    <property type="entry name" value="UPF0716 PROTEIN FXSA"/>
    <property type="match status" value="1"/>
</dbReference>
<dbReference type="PANTHER" id="PTHR35335:SF1">
    <property type="entry name" value="UPF0716 PROTEIN FXSA"/>
    <property type="match status" value="1"/>
</dbReference>
<gene>
    <name evidence="3" type="ORF">GCM10025862_40120</name>
</gene>
<evidence type="ECO:0008006" key="5">
    <source>
        <dbReference type="Google" id="ProtNLM"/>
    </source>
</evidence>
<evidence type="ECO:0000313" key="4">
    <source>
        <dbReference type="Proteomes" id="UP001157109"/>
    </source>
</evidence>
<feature type="region of interest" description="Disordered" evidence="1">
    <location>
        <begin position="128"/>
        <end position="162"/>
    </location>
</feature>